<dbReference type="InterPro" id="IPR021971">
    <property type="entry name" value="Salp15"/>
</dbReference>
<proteinExistence type="inferred from homology"/>
<evidence type="ECO:0000256" key="3">
    <source>
        <dbReference type="ARBA" id="ARBA00022729"/>
    </source>
</evidence>
<evidence type="ECO:0000256" key="1">
    <source>
        <dbReference type="ARBA" id="ARBA00004613"/>
    </source>
</evidence>
<reference evidence="7" key="1">
    <citation type="submission" date="2019-12" db="EMBL/GenBank/DDBJ databases">
        <title>An insight into the sialome of adult female Ixodes ricinus ticks feeding for 6 days.</title>
        <authorList>
            <person name="Perner J."/>
            <person name="Ribeiro J.M.C."/>
        </authorList>
    </citation>
    <scope>NUCLEOTIDE SEQUENCE</scope>
    <source>
        <strain evidence="7">Semi-engorged</strain>
        <tissue evidence="7">Salivary glands</tissue>
    </source>
</reference>
<evidence type="ECO:0000313" key="7">
    <source>
        <dbReference type="EMBL" id="MXU94582.1"/>
    </source>
</evidence>
<sequence length="166" mass="18465">MQLYFWILCIAIRLSICGACHSQPETTITFVDDSEWEKIEKSVQLVEMIGYVDSSMNHMSPKCKAQLEARMQTRCAKKASGADLVPADFRGCNFTCRGTQQHGTVIVEQHVQLRNGTPCGPHGERCYKGICVARSPETICTVKFVPYVLSEPGYKGPTKICRGNVC</sequence>
<keyword evidence="3 6" id="KW-0732">Signal</keyword>
<accession>A0A6B0UY37</accession>
<dbReference type="AlphaFoldDB" id="A0A6B0UY37"/>
<feature type="signal peptide" evidence="6">
    <location>
        <begin position="1"/>
        <end position="22"/>
    </location>
</feature>
<organism evidence="7">
    <name type="scientific">Ixodes ricinus</name>
    <name type="common">Common tick</name>
    <name type="synonym">Acarus ricinus</name>
    <dbReference type="NCBI Taxonomy" id="34613"/>
    <lineage>
        <taxon>Eukaryota</taxon>
        <taxon>Metazoa</taxon>
        <taxon>Ecdysozoa</taxon>
        <taxon>Arthropoda</taxon>
        <taxon>Chelicerata</taxon>
        <taxon>Arachnida</taxon>
        <taxon>Acari</taxon>
        <taxon>Parasitiformes</taxon>
        <taxon>Ixodida</taxon>
        <taxon>Ixodoidea</taxon>
        <taxon>Ixodidae</taxon>
        <taxon>Ixodinae</taxon>
        <taxon>Ixodes</taxon>
    </lineage>
</organism>
<comment type="subcellular location">
    <subcellularLocation>
        <location evidence="1">Secreted</location>
    </subcellularLocation>
</comment>
<dbReference type="Pfam" id="PF12115">
    <property type="entry name" value="Salp15"/>
    <property type="match status" value="1"/>
</dbReference>
<dbReference type="EMBL" id="GIFC01012499">
    <property type="protein sequence ID" value="MXU94582.1"/>
    <property type="molecule type" value="Transcribed_RNA"/>
</dbReference>
<evidence type="ECO:0000256" key="5">
    <source>
        <dbReference type="ARBA" id="ARBA00034321"/>
    </source>
</evidence>
<protein>
    <submittedName>
        <fullName evidence="7">Putative conserved secreted protein</fullName>
    </submittedName>
</protein>
<keyword evidence="2" id="KW-0964">Secreted</keyword>
<evidence type="ECO:0000256" key="6">
    <source>
        <dbReference type="SAM" id="SignalP"/>
    </source>
</evidence>
<name>A0A6B0UY37_IXORI</name>
<feature type="chain" id="PRO_5025658755" evidence="6">
    <location>
        <begin position="23"/>
        <end position="166"/>
    </location>
</feature>
<keyword evidence="4" id="KW-0325">Glycoprotein</keyword>
<evidence type="ECO:0000256" key="4">
    <source>
        <dbReference type="ARBA" id="ARBA00023180"/>
    </source>
</evidence>
<dbReference type="GO" id="GO:0005576">
    <property type="term" value="C:extracellular region"/>
    <property type="evidence" value="ECO:0007669"/>
    <property type="project" value="UniProtKB-SubCell"/>
</dbReference>
<comment type="similarity">
    <text evidence="5">Belongs to the salp15 family.</text>
</comment>
<evidence type="ECO:0000256" key="2">
    <source>
        <dbReference type="ARBA" id="ARBA00022525"/>
    </source>
</evidence>